<dbReference type="AlphaFoldDB" id="A0A7W7WT36"/>
<dbReference type="EMBL" id="JACHJS010000001">
    <property type="protein sequence ID" value="MBB4962674.1"/>
    <property type="molecule type" value="Genomic_DNA"/>
</dbReference>
<keyword evidence="2" id="KW-0560">Oxidoreductase</keyword>
<comment type="caution">
    <text evidence="2">The sequence shown here is derived from an EMBL/GenBank/DDBJ whole genome shotgun (WGS) entry which is preliminary data.</text>
</comment>
<dbReference type="SUPFAM" id="SSF49329">
    <property type="entry name" value="Cu,Zn superoxide dismutase-like"/>
    <property type="match status" value="1"/>
</dbReference>
<sequence>MHLLAALALTAASFVHVSGDLISYDPRVPEGARATVTSIPFGGSTIVALKTTGLLPNREYGAHAHVNACGPKPADAGPHYQNVQGGATDPKFANPQNEIWLDFTTDDKGRGISYTKVKWQFKERHANAVVIHEEHTHTGEGHAGTAGARIGCLTVRF</sequence>
<proteinExistence type="inferred from homology"/>
<evidence type="ECO:0000313" key="2">
    <source>
        <dbReference type="EMBL" id="MBB4962674.1"/>
    </source>
</evidence>
<dbReference type="Gene3D" id="2.60.40.200">
    <property type="entry name" value="Superoxide dismutase, copper/zinc binding domain"/>
    <property type="match status" value="1"/>
</dbReference>
<dbReference type="EC" id="1.15.1.1" evidence="2"/>
<organism evidence="2 3">
    <name type="scientific">Saccharothrix violaceirubra</name>
    <dbReference type="NCBI Taxonomy" id="413306"/>
    <lineage>
        <taxon>Bacteria</taxon>
        <taxon>Bacillati</taxon>
        <taxon>Actinomycetota</taxon>
        <taxon>Actinomycetes</taxon>
        <taxon>Pseudonocardiales</taxon>
        <taxon>Pseudonocardiaceae</taxon>
        <taxon>Saccharothrix</taxon>
    </lineage>
</organism>
<reference evidence="2 3" key="1">
    <citation type="submission" date="2020-08" db="EMBL/GenBank/DDBJ databases">
        <title>Sequencing the genomes of 1000 actinobacteria strains.</title>
        <authorList>
            <person name="Klenk H.-P."/>
        </authorList>
    </citation>
    <scope>NUCLEOTIDE SEQUENCE [LARGE SCALE GENOMIC DNA]</scope>
    <source>
        <strain evidence="2 3">DSM 45084</strain>
    </source>
</reference>
<name>A0A7W7WT36_9PSEU</name>
<dbReference type="GO" id="GO:0046872">
    <property type="term" value="F:metal ion binding"/>
    <property type="evidence" value="ECO:0007669"/>
    <property type="project" value="InterPro"/>
</dbReference>
<evidence type="ECO:0000313" key="3">
    <source>
        <dbReference type="Proteomes" id="UP000542674"/>
    </source>
</evidence>
<dbReference type="RefSeq" id="WP_184665564.1">
    <property type="nucleotide sequence ID" value="NZ_BAABAI010000035.1"/>
</dbReference>
<comment type="similarity">
    <text evidence="1">Belongs to the Cu-Zn superoxide dismutase family.</text>
</comment>
<dbReference type="InterPro" id="IPR036423">
    <property type="entry name" value="SOD-like_Cu/Zn_dom_sf"/>
</dbReference>
<dbReference type="Proteomes" id="UP000542674">
    <property type="component" value="Unassembled WGS sequence"/>
</dbReference>
<dbReference type="GO" id="GO:0004784">
    <property type="term" value="F:superoxide dismutase activity"/>
    <property type="evidence" value="ECO:0007669"/>
    <property type="project" value="UniProtKB-EC"/>
</dbReference>
<evidence type="ECO:0000256" key="1">
    <source>
        <dbReference type="ARBA" id="ARBA00010457"/>
    </source>
</evidence>
<protein>
    <submittedName>
        <fullName evidence="2">Cu-Zn family superoxide dismutase</fullName>
        <ecNumber evidence="2">1.15.1.1</ecNumber>
    </submittedName>
</protein>
<keyword evidence="3" id="KW-1185">Reference proteome</keyword>
<accession>A0A7W7WT36</accession>
<gene>
    <name evidence="2" type="ORF">F4559_000033</name>
</gene>